<comment type="similarity">
    <text evidence="2">Belongs to the CAF1 family.</text>
</comment>
<reference evidence="3" key="1">
    <citation type="submission" date="2019-08" db="EMBL/GenBank/DDBJ databases">
        <title>Reference gene set and small RNA set construction with multiple tissues from Davidia involucrata Baill.</title>
        <authorList>
            <person name="Yang H."/>
            <person name="Zhou C."/>
            <person name="Li G."/>
            <person name="Wang J."/>
            <person name="Gao P."/>
            <person name="Wang M."/>
            <person name="Wang R."/>
            <person name="Zhao Y."/>
        </authorList>
    </citation>
    <scope>NUCLEOTIDE SEQUENCE</scope>
    <source>
        <tissue evidence="3">Mixed with DoveR01_LX</tissue>
    </source>
</reference>
<evidence type="ECO:0000256" key="2">
    <source>
        <dbReference type="ARBA" id="ARBA00008372"/>
    </source>
</evidence>
<dbReference type="EC" id="3.1.13.4" evidence="3"/>
<evidence type="ECO:0000313" key="3">
    <source>
        <dbReference type="EMBL" id="MPA71672.1"/>
    </source>
</evidence>
<dbReference type="EMBL" id="GHES01041113">
    <property type="protein sequence ID" value="MPA71672.1"/>
    <property type="molecule type" value="Transcribed_RNA"/>
</dbReference>
<proteinExistence type="inferred from homology"/>
<dbReference type="Gene3D" id="3.30.420.10">
    <property type="entry name" value="Ribonuclease H-like superfamily/Ribonuclease H"/>
    <property type="match status" value="2"/>
</dbReference>
<dbReference type="AlphaFoldDB" id="A0A5B7BS44"/>
<dbReference type="SUPFAM" id="SSF53098">
    <property type="entry name" value="Ribonuclease H-like"/>
    <property type="match status" value="1"/>
</dbReference>
<evidence type="ECO:0000256" key="1">
    <source>
        <dbReference type="ARBA" id="ARBA00001968"/>
    </source>
</evidence>
<dbReference type="GO" id="GO:0003723">
    <property type="term" value="F:RNA binding"/>
    <property type="evidence" value="ECO:0007669"/>
    <property type="project" value="TreeGrafter"/>
</dbReference>
<keyword evidence="3" id="KW-0378">Hydrolase</keyword>
<dbReference type="InterPro" id="IPR012337">
    <property type="entry name" value="RNaseH-like_sf"/>
</dbReference>
<comment type="cofactor">
    <cofactor evidence="1">
        <name>a divalent metal cation</name>
        <dbReference type="ChEBI" id="CHEBI:60240"/>
    </cofactor>
</comment>
<dbReference type="PANTHER" id="PTHR15092">
    <property type="entry name" value="POLY A -SPECIFIC RIBONUCLEASE/TARGET OF EGR1, MEMBER 1"/>
    <property type="match status" value="1"/>
</dbReference>
<protein>
    <submittedName>
        <fullName evidence="3">Putative poly(A)-specific ribonuclease PARN</fullName>
        <ecNumber evidence="3">3.1.13.4</ecNumber>
    </submittedName>
</protein>
<sequence length="720" mass="82062">MKKRLMVRGLSETLTLASNNTFSFTRLFCSSTTSTSSTFALKNVTKSNFECALNDLRRHVRDADFVSIDLEMTGVTSAPWRESFEFDRFDVRYLKVKDSAEKFAVVQFGVCPFRWDPSKQCFTAHPHNFYVFPRQEIPVDGPSYEFLCQTTSIDFLAKYQFDFNACIHEGVSYLSRGQEDEAMRRLKMAYEDEVSESWSHLKEDKDTPLVRMADVLFAERMKNIISEWRDELLRDRNRGSKFEGTSSDSNQQFQTIFFNMRPAITLSGFTSHQLRLIQLVTKKHFKDLAYVRVNRETSCVQHLIVYTDSKTDWELVMKEVKDGLRKEAEMKIKAAVGFRHVIDLLSSEQKLIVGHNCFLDIAHIYSKFFGTLPLTAEEYVSSVHKYFPYIIDTKILLNANNILQHMMKKGSTSLSKAFAVLCPQIASGVKSSSLAFKPCVKVEVQVDDMRSSNWNSGAKHEAGYDAFMTGCVFAQACSHLGIDFELHSPSANLAYDEKLQKHINLLYLSWINEDIIDLRTGKAAESSGSTNLKTRYPKILFPNIALIWGFPSKLKGREIRECLCKVFGLHSVASIYHLDETAVFVQFSKPDLVSDFLELKETLERSNDPISVLHPLSKILEGGSTRAASYEIYREICSSPFSKVLFADQAEAIGIKWKTKLLDRKVEAETERDESFSKENGEKTVLLTKAGQIIKDPYCAHFPSDELIDSLYPAEAHLSK</sequence>
<name>A0A5B7BS44_DAVIN</name>
<dbReference type="Pfam" id="PF04857">
    <property type="entry name" value="CAF1"/>
    <property type="match status" value="1"/>
</dbReference>
<dbReference type="PANTHER" id="PTHR15092:SF22">
    <property type="entry name" value="POLY(A)-SPECIFIC RIBONUCLEASE PNLDC1"/>
    <property type="match status" value="1"/>
</dbReference>
<organism evidence="3">
    <name type="scientific">Davidia involucrata</name>
    <name type="common">Dove tree</name>
    <dbReference type="NCBI Taxonomy" id="16924"/>
    <lineage>
        <taxon>Eukaryota</taxon>
        <taxon>Viridiplantae</taxon>
        <taxon>Streptophyta</taxon>
        <taxon>Embryophyta</taxon>
        <taxon>Tracheophyta</taxon>
        <taxon>Spermatophyta</taxon>
        <taxon>Magnoliopsida</taxon>
        <taxon>eudicotyledons</taxon>
        <taxon>Gunneridae</taxon>
        <taxon>Pentapetalae</taxon>
        <taxon>asterids</taxon>
        <taxon>Cornales</taxon>
        <taxon>Nyssaceae</taxon>
        <taxon>Davidia</taxon>
    </lineage>
</organism>
<accession>A0A5B7BS44</accession>
<dbReference type="InterPro" id="IPR051181">
    <property type="entry name" value="CAF1_poly(A)_ribonucleases"/>
</dbReference>
<gene>
    <name evidence="3" type="ORF">Din_041113</name>
</gene>
<dbReference type="InterPro" id="IPR006941">
    <property type="entry name" value="RNase_CAF1"/>
</dbReference>
<dbReference type="GO" id="GO:0004535">
    <property type="term" value="F:poly(A)-specific ribonuclease activity"/>
    <property type="evidence" value="ECO:0007669"/>
    <property type="project" value="UniProtKB-EC"/>
</dbReference>
<dbReference type="InterPro" id="IPR036397">
    <property type="entry name" value="RNaseH_sf"/>
</dbReference>